<evidence type="ECO:0000256" key="3">
    <source>
        <dbReference type="ARBA" id="ARBA00022801"/>
    </source>
</evidence>
<keyword evidence="6" id="KW-1185">Reference proteome</keyword>
<evidence type="ECO:0000313" key="5">
    <source>
        <dbReference type="EMBL" id="SEA32752.1"/>
    </source>
</evidence>
<dbReference type="Pfam" id="PF09663">
    <property type="entry name" value="Amido_AtzD_TrzD"/>
    <property type="match status" value="1"/>
</dbReference>
<feature type="active site" evidence="4">
    <location>
        <position position="161"/>
    </location>
</feature>
<keyword evidence="4" id="KW-0479">Metal-binding</keyword>
<proteinExistence type="inferred from homology"/>
<feature type="binding site" evidence="4">
    <location>
        <position position="344"/>
    </location>
    <ligand>
        <name>Mg(2+)</name>
        <dbReference type="ChEBI" id="CHEBI:18420"/>
        <note>structural</note>
    </ligand>
</feature>
<feature type="site" description="Important for substrate specificity" evidence="4">
    <location>
        <position position="318"/>
    </location>
</feature>
<comment type="activity regulation">
    <text evidence="4">Inhibited by barbituric acid.</text>
</comment>
<comment type="caution">
    <text evidence="4">Lacks conserved residue(s) required for the propagation of feature annotation.</text>
</comment>
<dbReference type="Gene3D" id="3.30.1330.180">
    <property type="entry name" value="Cyanuric acid hydrolase/Barbiturase, RU B"/>
    <property type="match status" value="1"/>
</dbReference>
<dbReference type="HAMAP" id="MF_01989">
    <property type="entry name" value="Cyc_amidohydrol"/>
    <property type="match status" value="1"/>
</dbReference>
<dbReference type="InterPro" id="IPR043007">
    <property type="entry name" value="AtzD/Barbiturase_RUC"/>
</dbReference>
<comment type="similarity">
    <text evidence="1 4">Belongs to the cyclic amide hydrolase (CyAH) family.</text>
</comment>
<feature type="binding site" evidence="4">
    <location>
        <position position="348"/>
    </location>
    <ligand>
        <name>Mg(2+)</name>
        <dbReference type="ChEBI" id="CHEBI:18420"/>
        <note>structural</note>
    </ligand>
</feature>
<dbReference type="Gene3D" id="3.30.1330.170">
    <property type="entry name" value="Cyanuric acid hydrolase/Barbiturase, RU A"/>
    <property type="match status" value="1"/>
</dbReference>
<dbReference type="EMBL" id="FNQM01000004">
    <property type="protein sequence ID" value="SEA32752.1"/>
    <property type="molecule type" value="Genomic_DNA"/>
</dbReference>
<dbReference type="InterPro" id="IPR014086">
    <property type="entry name" value="AtzD/Barbiturase"/>
</dbReference>
<evidence type="ECO:0000256" key="4">
    <source>
        <dbReference type="HAMAP-Rule" id="MF_01989"/>
    </source>
</evidence>
<feature type="binding site" evidence="4">
    <location>
        <position position="352"/>
    </location>
    <ligand>
        <name>Mg(2+)</name>
        <dbReference type="ChEBI" id="CHEBI:18420"/>
        <note>structural</note>
    </ligand>
</feature>
<feature type="binding site" evidence="4">
    <location>
        <position position="349"/>
    </location>
    <ligand>
        <name>Mg(2+)</name>
        <dbReference type="ChEBI" id="CHEBI:18420"/>
        <note>structural</note>
    </ligand>
</feature>
<gene>
    <name evidence="5" type="ORF">SAMN05444370_104134</name>
</gene>
<evidence type="ECO:0000256" key="1">
    <source>
        <dbReference type="ARBA" id="ARBA00010947"/>
    </source>
</evidence>
<dbReference type="GO" id="GO:0018753">
    <property type="term" value="F:cyanuric acid amidohydrolase activity"/>
    <property type="evidence" value="ECO:0007669"/>
    <property type="project" value="UniProtKB-UniRule"/>
</dbReference>
<protein>
    <recommendedName>
        <fullName evidence="4">Cyanuric acid amidohydrolase</fullName>
        <shortName evidence="4">CAH</shortName>
        <ecNumber evidence="4">3.5.2.15</ecNumber>
    </recommendedName>
</protein>
<evidence type="ECO:0000256" key="2">
    <source>
        <dbReference type="ARBA" id="ARBA00011881"/>
    </source>
</evidence>
<dbReference type="EC" id="3.5.2.15" evidence="4"/>
<feature type="binding site" evidence="4">
    <location>
        <begin position="341"/>
        <end position="342"/>
    </location>
    <ligand>
        <name>substrate</name>
    </ligand>
</feature>
<organism evidence="5 6">
    <name type="scientific">Rubrimonas cliftonensis</name>
    <dbReference type="NCBI Taxonomy" id="89524"/>
    <lineage>
        <taxon>Bacteria</taxon>
        <taxon>Pseudomonadati</taxon>
        <taxon>Pseudomonadota</taxon>
        <taxon>Alphaproteobacteria</taxon>
        <taxon>Rhodobacterales</taxon>
        <taxon>Paracoccaceae</taxon>
        <taxon>Rubrimonas</taxon>
    </lineage>
</organism>
<dbReference type="UniPathway" id="UPA00008">
    <property type="reaction ID" value="UER00502"/>
</dbReference>
<accession>A0A1H4AAZ5</accession>
<evidence type="ECO:0000313" key="6">
    <source>
        <dbReference type="Proteomes" id="UP000198703"/>
    </source>
</evidence>
<dbReference type="Gene3D" id="3.30.1330.160">
    <property type="entry name" value="Cyanuric acid hydrolase/Barbituras, RU C"/>
    <property type="match status" value="1"/>
</dbReference>
<feature type="binding site" evidence="4">
    <location>
        <position position="295"/>
    </location>
    <ligand>
        <name>Mg(2+)</name>
        <dbReference type="ChEBI" id="CHEBI:18420"/>
        <note>structural</note>
    </ligand>
</feature>
<comment type="subunit">
    <text evidence="2 4">Homotetramer.</text>
</comment>
<dbReference type="GO" id="GO:0046872">
    <property type="term" value="F:metal ion binding"/>
    <property type="evidence" value="ECO:0007669"/>
    <property type="project" value="UniProtKB-UniRule"/>
</dbReference>
<feature type="binding site" evidence="4">
    <location>
        <begin position="83"/>
        <end position="84"/>
    </location>
    <ligand>
        <name>substrate</name>
    </ligand>
</feature>
<feature type="binding site" evidence="4">
    <location>
        <position position="188"/>
    </location>
    <ligand>
        <name>substrate</name>
    </ligand>
</feature>
<reference evidence="5 6" key="1">
    <citation type="submission" date="2016-10" db="EMBL/GenBank/DDBJ databases">
        <authorList>
            <person name="de Groot N.N."/>
        </authorList>
    </citation>
    <scope>NUCLEOTIDE SEQUENCE [LARGE SCALE GENOMIC DNA]</scope>
    <source>
        <strain evidence="5 6">DSM 15345</strain>
    </source>
</reference>
<dbReference type="AlphaFoldDB" id="A0A1H4AAZ5"/>
<sequence>MLLRREAQAFRLPMAGPDDASGLVALVEDGALDPALIVAILGKTEGNGCVNDFSRGYAVSALRAALGRWLDAAALDRIAMVMSGGTEGALSPHMLVLAARPAPPNAAPGPALALGRCVTRDLAPYEIGRPAQIALAAEGVRAAMADAGVDEPETVHFAQVKVPLLSAAQIAAGGTAAADTLKSMGLSRGAAALGVGVALGEIDEADAMAAAVGAAPLWSARASCSAGVELKGMEVVVLGMSPAWAGPLRIDHAVMADGLDTDPVRAALRRLGARFDGQLPPHEAARVRAVLAKAEAPRSGAVRGWRHTMLDDSDISATRHARAFAAGALAAQIGHAALFVSGGAEHQGPDGGGPCAILYDASDKDSQ</sequence>
<dbReference type="NCBIfam" id="TIGR02714">
    <property type="entry name" value="amido_AtzD_TrzD"/>
    <property type="match status" value="1"/>
</dbReference>
<dbReference type="InterPro" id="IPR043008">
    <property type="entry name" value="AtzD/Barbiturase_RUA"/>
</dbReference>
<name>A0A1H4AAZ5_9RHOB</name>
<keyword evidence="3 4" id="KW-0378">Hydrolase</keyword>
<dbReference type="RefSeq" id="WP_175478820.1">
    <property type="nucleotide sequence ID" value="NZ_FNQM01000004.1"/>
</dbReference>
<feature type="region of interest" description="RU A" evidence="4">
    <location>
        <begin position="1"/>
        <end position="102"/>
    </location>
</feature>
<dbReference type="STRING" id="89524.SAMN05444370_104134"/>
<feature type="region of interest" description="RU C" evidence="4">
    <location>
        <begin position="248"/>
        <end position="367"/>
    </location>
</feature>
<feature type="binding site" evidence="4">
    <location>
        <position position="55"/>
    </location>
    <ligand>
        <name>substrate</name>
    </ligand>
</feature>
<dbReference type="InterPro" id="IPR043006">
    <property type="entry name" value="AtzD/Barbiturase_RUB"/>
</dbReference>
<comment type="domain">
    <text evidence="4">The monomer structure is formed from three repeating units (RUs) that share the same structure as one another. The monomer, the active site and substrate all possess threefold rotational symmetry, to the extent that the active site possesses three potential Ser-Lys catalytic dyads. It is possible that any or all of the three active-site serines may act as nucleophile (albeit only one can do so per catalytic cycle).</text>
</comment>
<feature type="active site" description="Nucleophile" evidence="4">
    <location>
        <position position="225"/>
    </location>
</feature>
<comment type="pathway">
    <text evidence="4">Xenobiotic degradation; atrazine degradation; biuret from cyanurate: step 1/1.</text>
</comment>
<keyword evidence="4" id="KW-0460">Magnesium</keyword>
<dbReference type="GO" id="GO:0019381">
    <property type="term" value="P:atrazine catabolic process"/>
    <property type="evidence" value="ECO:0007669"/>
    <property type="project" value="UniProtKB-UniRule"/>
</dbReference>
<feature type="binding site" evidence="4">
    <location>
        <begin position="225"/>
        <end position="226"/>
    </location>
    <ligand>
        <name>substrate</name>
    </ligand>
</feature>
<feature type="binding site" evidence="4">
    <location>
        <position position="322"/>
    </location>
    <ligand>
        <name>substrate</name>
    </ligand>
</feature>
<comment type="catalytic activity">
    <reaction evidence="4">
        <text>cyanurate + H2O = 1-carboxybiuret + H(+)</text>
        <dbReference type="Rhea" id="RHEA:70363"/>
        <dbReference type="ChEBI" id="CHEBI:15377"/>
        <dbReference type="ChEBI" id="CHEBI:15378"/>
        <dbReference type="ChEBI" id="CHEBI:38028"/>
        <dbReference type="ChEBI" id="CHEBI:142864"/>
        <dbReference type="EC" id="3.5.2.15"/>
    </reaction>
</comment>
<feature type="binding site" evidence="4">
    <location>
        <position position="347"/>
    </location>
    <ligand>
        <name>Mg(2+)</name>
        <dbReference type="ChEBI" id="CHEBI:18420"/>
        <note>structural</note>
    </ligand>
</feature>
<dbReference type="Proteomes" id="UP000198703">
    <property type="component" value="Unassembled WGS sequence"/>
</dbReference>
<comment type="function">
    <text evidence="4">Responsible for the hydrolysis of cyanuric acid, an intermediate formed during catabolism of s-triazine based compounds in herbicides such as atrazine and polymers such as melamine. Catalyzes the hydrolytic opening of the s-triazine ring of cyanuric acid (2,4,6-trihydroxy-s-triazine) to yield carbon dioxide and carboxybiuret, which spontaneously decarboxylates to biuret.</text>
</comment>